<evidence type="ECO:0000256" key="1">
    <source>
        <dbReference type="ARBA" id="ARBA00023157"/>
    </source>
</evidence>
<dbReference type="AlphaFoldDB" id="A0A6P8NXI9"/>
<sequence length="427" mass="48584">MLLIWCSPLLFFTFFHHTFAEWNLFLPIVGQGNSYEQMKFRVARYANVSNCWVCAQLPQHTSGLPFRPFAWNVSDLCYYSLYLMPRNGLVAPQFSHEGNCSSMVQYSLLQTFTRYAFSFDPNKPPAPVLVRPMRGFLCYHSKRTDKTTWYAGKSSCQYYVTSDGPNISLSLGNITVSTYFTDRQQFSWLTGVSNYLLPSYADCWWICGPYAYRWLHEGWYGTCYIGFLLPPVRILSELPPTRPKRNTPLISEGERFAMILLPSYGVGKLIQIIKKLSTLIETMGNETTAVTQSLSLELRQTRIVALQNRMALDYLLAAQGGTCAIIGQECCTYIPDSFSDQQAHITSLDKALQNWEQFKVEDKGWFDWLTAWMPNISWVKGLLGVLIGLAFVFLIVCCSLSCIIGIGKTCLQKVTPNLTLIQRTSHA</sequence>
<gene>
    <name evidence="5 6" type="primary">LOC117348198</name>
</gene>
<keyword evidence="3" id="KW-0732">Signal</keyword>
<organism evidence="4 6">
    <name type="scientific">Geotrypetes seraphini</name>
    <name type="common">Gaboon caecilian</name>
    <name type="synonym">Caecilia seraphini</name>
    <dbReference type="NCBI Taxonomy" id="260995"/>
    <lineage>
        <taxon>Eukaryota</taxon>
        <taxon>Metazoa</taxon>
        <taxon>Chordata</taxon>
        <taxon>Craniata</taxon>
        <taxon>Vertebrata</taxon>
        <taxon>Euteleostomi</taxon>
        <taxon>Amphibia</taxon>
        <taxon>Gymnophiona</taxon>
        <taxon>Geotrypetes</taxon>
    </lineage>
</organism>
<feature type="signal peptide" evidence="3">
    <location>
        <begin position="1"/>
        <end position="20"/>
    </location>
</feature>
<keyword evidence="2" id="KW-1133">Transmembrane helix</keyword>
<dbReference type="Gene3D" id="1.10.287.210">
    <property type="match status" value="1"/>
</dbReference>
<dbReference type="PANTHER" id="PTHR10424:SF73">
    <property type="entry name" value="ENDOGENOUS RETROVIRUS GROUP FC1 ENV POLYPROTEIN-RELATED"/>
    <property type="match status" value="1"/>
</dbReference>
<keyword evidence="2" id="KW-0472">Membrane</keyword>
<dbReference type="RefSeq" id="XP_033775849.1">
    <property type="nucleotide sequence ID" value="XM_033919958.1"/>
</dbReference>
<dbReference type="PANTHER" id="PTHR10424">
    <property type="entry name" value="VIRAL ENVELOPE PROTEIN"/>
    <property type="match status" value="1"/>
</dbReference>
<dbReference type="Pfam" id="PF00429">
    <property type="entry name" value="TLV_coat"/>
    <property type="match status" value="1"/>
</dbReference>
<keyword evidence="2" id="KW-0812">Transmembrane</keyword>
<dbReference type="Proteomes" id="UP000515159">
    <property type="component" value="Chromosome 14"/>
</dbReference>
<accession>A0A6P8NXI9</accession>
<feature type="transmembrane region" description="Helical" evidence="2">
    <location>
        <begin position="382"/>
        <end position="406"/>
    </location>
</feature>
<protein>
    <submittedName>
        <fullName evidence="5 6">Syncytin-1-like isoform X2</fullName>
    </submittedName>
</protein>
<dbReference type="GeneID" id="117348198"/>
<keyword evidence="1" id="KW-1015">Disulfide bond</keyword>
<dbReference type="SUPFAM" id="SSF58069">
    <property type="entry name" value="Virus ectodomain"/>
    <property type="match status" value="1"/>
</dbReference>
<evidence type="ECO:0000313" key="4">
    <source>
        <dbReference type="Proteomes" id="UP000515159"/>
    </source>
</evidence>
<keyword evidence="4" id="KW-1185">Reference proteome</keyword>
<evidence type="ECO:0000313" key="6">
    <source>
        <dbReference type="RefSeq" id="XP_033775849.1"/>
    </source>
</evidence>
<proteinExistence type="predicted"/>
<evidence type="ECO:0000256" key="3">
    <source>
        <dbReference type="SAM" id="SignalP"/>
    </source>
</evidence>
<evidence type="ECO:0000256" key="2">
    <source>
        <dbReference type="SAM" id="Phobius"/>
    </source>
</evidence>
<feature type="chain" id="PRO_5044653869" evidence="3">
    <location>
        <begin position="21"/>
        <end position="427"/>
    </location>
</feature>
<name>A0A6P8NXI9_GEOSA</name>
<reference evidence="5 6" key="1">
    <citation type="submission" date="2025-04" db="UniProtKB">
        <authorList>
            <consortium name="RefSeq"/>
        </authorList>
    </citation>
    <scope>IDENTIFICATION</scope>
</reference>
<dbReference type="OrthoDB" id="8949317at2759"/>
<dbReference type="RefSeq" id="XP_033775848.1">
    <property type="nucleotide sequence ID" value="XM_033919957.1"/>
</dbReference>
<evidence type="ECO:0000313" key="5">
    <source>
        <dbReference type="RefSeq" id="XP_033775848.1"/>
    </source>
</evidence>
<dbReference type="InterPro" id="IPR018154">
    <property type="entry name" value="TLV/ENV_coat_polyprotein"/>
</dbReference>